<dbReference type="KEGG" id="slx:SLAV_14725"/>
<organism evidence="1 2">
    <name type="scientific">Streptomyces lavendulae subsp. lavendulae</name>
    <dbReference type="NCBI Taxonomy" id="58340"/>
    <lineage>
        <taxon>Bacteria</taxon>
        <taxon>Bacillati</taxon>
        <taxon>Actinomycetota</taxon>
        <taxon>Actinomycetes</taxon>
        <taxon>Kitasatosporales</taxon>
        <taxon>Streptomycetaceae</taxon>
        <taxon>Streptomyces</taxon>
    </lineage>
</organism>
<protein>
    <submittedName>
        <fullName evidence="1">Uncharacterized protein</fullName>
    </submittedName>
</protein>
<dbReference type="AlphaFoldDB" id="A0A2K8PDK9"/>
<dbReference type="RefSeq" id="WP_030241838.1">
    <property type="nucleotide sequence ID" value="NZ_CP024985.1"/>
</dbReference>
<proteinExistence type="predicted"/>
<sequence length="254" mass="27720">MKQLPTATAAELKISFVGAEAGTAFDALELDREEGRARVVHFWDRPVKSADGAIGLPLLKHGLILRLRRDEAGPGSKHKADLTVKLRPCTPLPGPWQEEREEENWEYRIEEDRAGPDFAAVLAASLEVDRKFDEALDAERGSLGDLVTKPQLELLEAADADGEDLDALTALGPVHAVKWKQDWDGLPGSVAIEEWTTDGGLRFLEVSVRADAADAPRVQDLLGQGLRDRGLTPPQAGDTKTRAVLTALARELLR</sequence>
<gene>
    <name evidence="1" type="ORF">SLAV_14725</name>
</gene>
<keyword evidence="2" id="KW-1185">Reference proteome</keyword>
<accession>A0A2K8PDK9</accession>
<evidence type="ECO:0000313" key="1">
    <source>
        <dbReference type="EMBL" id="ATZ24799.1"/>
    </source>
</evidence>
<dbReference type="Proteomes" id="UP000231791">
    <property type="component" value="Chromosome"/>
</dbReference>
<name>A0A2K8PDK9_STRLA</name>
<evidence type="ECO:0000313" key="2">
    <source>
        <dbReference type="Proteomes" id="UP000231791"/>
    </source>
</evidence>
<dbReference type="OrthoDB" id="4149797at2"/>
<dbReference type="EMBL" id="CP024985">
    <property type="protein sequence ID" value="ATZ24799.1"/>
    <property type="molecule type" value="Genomic_DNA"/>
</dbReference>
<dbReference type="GeneID" id="49383996"/>
<reference evidence="1 2" key="1">
    <citation type="submission" date="2017-11" db="EMBL/GenBank/DDBJ databases">
        <title>Complete genome sequence of Streptomyces lavendulae subsp. lavendulae CCM 3239 (formerly 'Streptomyces aureofaciens CCM 3239'), the producer of the angucycline-type antibiotic auricin.</title>
        <authorList>
            <person name="Busche T."/>
            <person name="Novakova R."/>
            <person name="Al'Dilaimi A."/>
            <person name="Homerova D."/>
            <person name="Feckova L."/>
            <person name="Rezuchova B."/>
            <person name="Mingyar E."/>
            <person name="Csolleiova D."/>
            <person name="Bekeova C."/>
            <person name="Winkler A."/>
            <person name="Sevcikova B."/>
            <person name="Kalinowski J."/>
            <person name="Kormanec J."/>
            <person name="Ruckert C."/>
        </authorList>
    </citation>
    <scope>NUCLEOTIDE SEQUENCE [LARGE SCALE GENOMIC DNA]</scope>
    <source>
        <strain evidence="1 2">CCM 3239</strain>
    </source>
</reference>